<gene>
    <name evidence="2" type="ORF">DX130_21105</name>
</gene>
<dbReference type="Proteomes" id="UP000261905">
    <property type="component" value="Unassembled WGS sequence"/>
</dbReference>
<dbReference type="Pfam" id="PF12358">
    <property type="entry name" value="DUF3644"/>
    <property type="match status" value="1"/>
</dbReference>
<feature type="domain" description="DUF3644" evidence="1">
    <location>
        <begin position="5"/>
        <end position="188"/>
    </location>
</feature>
<name>A0A371P6D4_9BACL</name>
<protein>
    <submittedName>
        <fullName evidence="2">DUF3644 domain-containing protein</fullName>
    </submittedName>
</protein>
<reference evidence="2 3" key="1">
    <citation type="submission" date="2018-08" db="EMBL/GenBank/DDBJ databases">
        <title>Paenibacillus sp. M4BSY-1, whole genome shotgun sequence.</title>
        <authorList>
            <person name="Tuo L."/>
        </authorList>
    </citation>
    <scope>NUCLEOTIDE SEQUENCE [LARGE SCALE GENOMIC DNA]</scope>
    <source>
        <strain evidence="2 3">M4BSY-1</strain>
    </source>
</reference>
<evidence type="ECO:0000313" key="3">
    <source>
        <dbReference type="Proteomes" id="UP000261905"/>
    </source>
</evidence>
<dbReference type="OrthoDB" id="1551227at2"/>
<accession>A0A371P6D4</accession>
<evidence type="ECO:0000313" key="2">
    <source>
        <dbReference type="EMBL" id="REK71501.1"/>
    </source>
</evidence>
<sequence>MKKKELLIKSREAMLAAVQIYNNPQITFKSENYITLSVIAWTYLLHCYYANKSIEYRYWHMTGKKKVYDRTKYGAFKHWELQRCLDEKKSPIDKDTTENLKFLIGLRHEIEHQMTQNIDHTVSAKIQACSINYNYYIKELFGVEYGVDGQLGLAIQFSPIQPSQKEALQNNIKVASNVSSFICSFEETLTDQDVTNPRYAYRVLFTRLNAKRKGQADQVIEFVPDGTEGAENLNKTYMLIKETEKKKYLSKEIVELMHSKGYTWFTTGTMTGLWKNELGSRDQYGLYITKTQWMWYENWIAVVEEYCKKESARTSLLNPEEKPLYAKNLVELIKQKGYTKFSTFWLESVWKYELEIDRDNTTYGYFDRNKRFVWSKDFIPIIEDYCKKKWS</sequence>
<dbReference type="AlphaFoldDB" id="A0A371P6D4"/>
<comment type="caution">
    <text evidence="2">The sequence shown here is derived from an EMBL/GenBank/DDBJ whole genome shotgun (WGS) entry which is preliminary data.</text>
</comment>
<proteinExistence type="predicted"/>
<dbReference type="RefSeq" id="WP_116048759.1">
    <property type="nucleotide sequence ID" value="NZ_QUBQ01000005.1"/>
</dbReference>
<dbReference type="EMBL" id="QUBQ01000005">
    <property type="protein sequence ID" value="REK71501.1"/>
    <property type="molecule type" value="Genomic_DNA"/>
</dbReference>
<keyword evidence="3" id="KW-1185">Reference proteome</keyword>
<organism evidence="2 3">
    <name type="scientific">Paenibacillus paeoniae</name>
    <dbReference type="NCBI Taxonomy" id="2292705"/>
    <lineage>
        <taxon>Bacteria</taxon>
        <taxon>Bacillati</taxon>
        <taxon>Bacillota</taxon>
        <taxon>Bacilli</taxon>
        <taxon>Bacillales</taxon>
        <taxon>Paenibacillaceae</taxon>
        <taxon>Paenibacillus</taxon>
    </lineage>
</organism>
<dbReference type="InterPro" id="IPR022104">
    <property type="entry name" value="DUF3644"/>
</dbReference>
<evidence type="ECO:0000259" key="1">
    <source>
        <dbReference type="Pfam" id="PF12358"/>
    </source>
</evidence>